<dbReference type="Gene3D" id="3.40.50.150">
    <property type="entry name" value="Vaccinia Virus protein VP39"/>
    <property type="match status" value="1"/>
</dbReference>
<dbReference type="PANTHER" id="PTHR24422:SF19">
    <property type="entry name" value="CHEMOTAXIS PROTEIN METHYLTRANSFERASE"/>
    <property type="match status" value="1"/>
</dbReference>
<dbReference type="InterPro" id="IPR050903">
    <property type="entry name" value="Bact_Chemotaxis_MeTrfase"/>
</dbReference>
<accession>A0A3B0ZUU7</accession>
<keyword evidence="3 7" id="KW-0489">Methyltransferase</keyword>
<reference evidence="7" key="1">
    <citation type="submission" date="2018-06" db="EMBL/GenBank/DDBJ databases">
        <authorList>
            <person name="Zhirakovskaya E."/>
        </authorList>
    </citation>
    <scope>NUCLEOTIDE SEQUENCE</scope>
</reference>
<dbReference type="Pfam" id="PF01739">
    <property type="entry name" value="CheR"/>
    <property type="match status" value="1"/>
</dbReference>
<dbReference type="InterPro" id="IPR022642">
    <property type="entry name" value="CheR_C"/>
</dbReference>
<keyword evidence="5" id="KW-0949">S-adenosyl-L-methionine</keyword>
<dbReference type="SUPFAM" id="SSF47757">
    <property type="entry name" value="Chemotaxis receptor methyltransferase CheR, N-terminal domain"/>
    <property type="match status" value="1"/>
</dbReference>
<keyword evidence="4 7" id="KW-0808">Transferase</keyword>
<organism evidence="7">
    <name type="scientific">hydrothermal vent metagenome</name>
    <dbReference type="NCBI Taxonomy" id="652676"/>
    <lineage>
        <taxon>unclassified sequences</taxon>
        <taxon>metagenomes</taxon>
        <taxon>ecological metagenomes</taxon>
    </lineage>
</organism>
<evidence type="ECO:0000313" key="7">
    <source>
        <dbReference type="EMBL" id="VAW97268.1"/>
    </source>
</evidence>
<dbReference type="GO" id="GO:0008983">
    <property type="term" value="F:protein-glutamate O-methyltransferase activity"/>
    <property type="evidence" value="ECO:0007669"/>
    <property type="project" value="UniProtKB-EC"/>
</dbReference>
<dbReference type="Gene3D" id="1.10.155.10">
    <property type="entry name" value="Chemotaxis receptor methyltransferase CheR, N-terminal domain"/>
    <property type="match status" value="1"/>
</dbReference>
<gene>
    <name evidence="7" type="ORF">MNBD_GAMMA20-2051</name>
</gene>
<proteinExistence type="predicted"/>
<dbReference type="InterPro" id="IPR000780">
    <property type="entry name" value="CheR_MeTrfase"/>
</dbReference>
<evidence type="ECO:0000256" key="4">
    <source>
        <dbReference type="ARBA" id="ARBA00022679"/>
    </source>
</evidence>
<dbReference type="Pfam" id="PF03705">
    <property type="entry name" value="CheR_N"/>
    <property type="match status" value="1"/>
</dbReference>
<feature type="domain" description="CheR-type methyltransferase" evidence="6">
    <location>
        <begin position="29"/>
        <end position="298"/>
    </location>
</feature>
<comment type="catalytic activity">
    <reaction evidence="1">
        <text>L-glutamyl-[protein] + S-adenosyl-L-methionine = [protein]-L-glutamate 5-O-methyl ester + S-adenosyl-L-homocysteine</text>
        <dbReference type="Rhea" id="RHEA:24452"/>
        <dbReference type="Rhea" id="RHEA-COMP:10208"/>
        <dbReference type="Rhea" id="RHEA-COMP:10311"/>
        <dbReference type="ChEBI" id="CHEBI:29973"/>
        <dbReference type="ChEBI" id="CHEBI:57856"/>
        <dbReference type="ChEBI" id="CHEBI:59789"/>
        <dbReference type="ChEBI" id="CHEBI:82795"/>
        <dbReference type="EC" id="2.1.1.80"/>
    </reaction>
</comment>
<dbReference type="InterPro" id="IPR036804">
    <property type="entry name" value="CheR_N_sf"/>
</dbReference>
<dbReference type="InterPro" id="IPR029063">
    <property type="entry name" value="SAM-dependent_MTases_sf"/>
</dbReference>
<evidence type="ECO:0000256" key="5">
    <source>
        <dbReference type="ARBA" id="ARBA00022691"/>
    </source>
</evidence>
<dbReference type="PROSITE" id="PS50123">
    <property type="entry name" value="CHER"/>
    <property type="match status" value="1"/>
</dbReference>
<dbReference type="SUPFAM" id="SSF53335">
    <property type="entry name" value="S-adenosyl-L-methionine-dependent methyltransferases"/>
    <property type="match status" value="1"/>
</dbReference>
<dbReference type="PANTHER" id="PTHR24422">
    <property type="entry name" value="CHEMOTAXIS PROTEIN METHYLTRANSFERASE"/>
    <property type="match status" value="1"/>
</dbReference>
<evidence type="ECO:0000256" key="1">
    <source>
        <dbReference type="ARBA" id="ARBA00001541"/>
    </source>
</evidence>
<dbReference type="GO" id="GO:0032259">
    <property type="term" value="P:methylation"/>
    <property type="evidence" value="ECO:0007669"/>
    <property type="project" value="UniProtKB-KW"/>
</dbReference>
<evidence type="ECO:0000256" key="2">
    <source>
        <dbReference type="ARBA" id="ARBA00012534"/>
    </source>
</evidence>
<name>A0A3B0ZUU7_9ZZZZ</name>
<sequence>MLPVKATVERLPGLDERFIKPLPAMEPGQFEQWAALLKQRTGMRLPDNRMSFLVTNLGMRMRELGIADFQTYYDYVTSGREGVVEWGHLVHHLTVHETRFLRHESVLALILQHCLPADPAGCPTEPLGIDVWSVGCSTGEEPYSVAMAIDDRMRQLDAAYFLGMMASDISRAALATGRVGTYSHEKLRDIGPRWLKHYFTETDTGRFQVSEELRKRVCFNHLNILQVDDAPIGKMDIILCLNLLIYFDREQRIQIADTLAGHLQPGGMLILGVGELLNWEHPHMKRFPYANTLAFQHQ</sequence>
<dbReference type="InterPro" id="IPR022641">
    <property type="entry name" value="CheR_N"/>
</dbReference>
<evidence type="ECO:0000259" key="6">
    <source>
        <dbReference type="PROSITE" id="PS50123"/>
    </source>
</evidence>
<protein>
    <recommendedName>
        <fullName evidence="2">protein-glutamate O-methyltransferase</fullName>
        <ecNumber evidence="2">2.1.1.80</ecNumber>
    </recommendedName>
</protein>
<dbReference type="PRINTS" id="PR00996">
    <property type="entry name" value="CHERMTFRASE"/>
</dbReference>
<dbReference type="SMART" id="SM00138">
    <property type="entry name" value="MeTrc"/>
    <property type="match status" value="1"/>
</dbReference>
<dbReference type="EMBL" id="UOFU01000116">
    <property type="protein sequence ID" value="VAW97268.1"/>
    <property type="molecule type" value="Genomic_DNA"/>
</dbReference>
<evidence type="ECO:0000256" key="3">
    <source>
        <dbReference type="ARBA" id="ARBA00022603"/>
    </source>
</evidence>
<dbReference type="EC" id="2.1.1.80" evidence="2"/>
<dbReference type="AlphaFoldDB" id="A0A3B0ZUU7"/>